<evidence type="ECO:0000256" key="2">
    <source>
        <dbReference type="ARBA" id="ARBA00007246"/>
    </source>
</evidence>
<dbReference type="STRING" id="1208365.B273_0024"/>
<dbReference type="AlphaFoldDB" id="K6H494"/>
<evidence type="ECO:0000256" key="8">
    <source>
        <dbReference type="ARBA" id="ARBA00022989"/>
    </source>
</evidence>
<dbReference type="EMBL" id="AMWX01000001">
    <property type="protein sequence ID" value="EKO37318.1"/>
    <property type="molecule type" value="Genomic_DNA"/>
</dbReference>
<keyword evidence="6" id="KW-0812">Transmembrane</keyword>
<keyword evidence="8" id="KW-1133">Transmembrane helix</keyword>
<evidence type="ECO:0000259" key="10">
    <source>
        <dbReference type="Pfam" id="PF21687"/>
    </source>
</evidence>
<evidence type="ECO:0000256" key="4">
    <source>
        <dbReference type="ARBA" id="ARBA00022475"/>
    </source>
</evidence>
<comment type="caution">
    <text evidence="11">The sequence shown here is derived from an EMBL/GenBank/DDBJ whole genome shotgun (WGS) entry which is preliminary data.</text>
</comment>
<comment type="similarity">
    <text evidence="2">Belongs to the GSP K family.</text>
</comment>
<dbReference type="GO" id="GO:0009306">
    <property type="term" value="P:protein secretion"/>
    <property type="evidence" value="ECO:0007669"/>
    <property type="project" value="InterPro"/>
</dbReference>
<dbReference type="GO" id="GO:0005886">
    <property type="term" value="C:plasma membrane"/>
    <property type="evidence" value="ECO:0007669"/>
    <property type="project" value="UniProtKB-SubCell"/>
</dbReference>
<keyword evidence="9" id="KW-0472">Membrane</keyword>
<proteinExistence type="inferred from homology"/>
<keyword evidence="3" id="KW-0813">Transport</keyword>
<dbReference type="Proteomes" id="UP000010310">
    <property type="component" value="Unassembled WGS sequence"/>
</dbReference>
<dbReference type="Pfam" id="PF21687">
    <property type="entry name" value="T2SSK_1st"/>
    <property type="match status" value="1"/>
</dbReference>
<evidence type="ECO:0000256" key="7">
    <source>
        <dbReference type="ARBA" id="ARBA00022927"/>
    </source>
</evidence>
<dbReference type="PANTHER" id="PTHR38831">
    <property type="entry name" value="TYPE II SECRETION SYSTEM PROTEIN K"/>
    <property type="match status" value="1"/>
</dbReference>
<dbReference type="InterPro" id="IPR005628">
    <property type="entry name" value="GspK"/>
</dbReference>
<name>K6H494_9GAMM</name>
<keyword evidence="4" id="KW-1003">Cell membrane</keyword>
<evidence type="ECO:0000256" key="3">
    <source>
        <dbReference type="ARBA" id="ARBA00022448"/>
    </source>
</evidence>
<evidence type="ECO:0000313" key="11">
    <source>
        <dbReference type="EMBL" id="EKO37318.1"/>
    </source>
</evidence>
<dbReference type="Gene3D" id="1.10.40.60">
    <property type="entry name" value="EpsJ-like"/>
    <property type="match status" value="2"/>
</dbReference>
<accession>K6H494</accession>
<evidence type="ECO:0000256" key="5">
    <source>
        <dbReference type="ARBA" id="ARBA00022519"/>
    </source>
</evidence>
<evidence type="ECO:0000256" key="6">
    <source>
        <dbReference type="ARBA" id="ARBA00022692"/>
    </source>
</evidence>
<dbReference type="InterPro" id="IPR038072">
    <property type="entry name" value="GspK_central_sf"/>
</dbReference>
<sequence length="301" mass="35152">MSVISMQISKSFMLSLQREAYMDLSNISFQLLLSAEKKAVKDLKEQLSRYQTTLLSSDPILQNSLYYEIDNSVLEVSFRDASNCFNLNSIFNPRQGKYEINKANYDWLKRFTRNKGVDENDIESFVDQLIDWVDQDNQPRNFGAEDYFYTGPSSQVKQYTAKRFLNSLSEITAFPVMSRLNFLQLTEGLCVLPFTNKQWININTLNIEDTLLLAAFMKENNFEYVKSIIIDMPEEGYSNTESFLDRFQENENLPPKILSLDSHLFEIRLTLMEENLFAEMKTLVILDDSNKARVLRRNFNL</sequence>
<evidence type="ECO:0000256" key="1">
    <source>
        <dbReference type="ARBA" id="ARBA00004533"/>
    </source>
</evidence>
<dbReference type="PATRIC" id="fig|1208365.4.peg.27"/>
<organism evidence="11 12">
    <name type="scientific">SAR86 cluster bacterium SAR86E</name>
    <dbReference type="NCBI Taxonomy" id="1208365"/>
    <lineage>
        <taxon>Bacteria</taxon>
        <taxon>Pseudomonadati</taxon>
        <taxon>Pseudomonadota</taxon>
        <taxon>Gammaproteobacteria</taxon>
        <taxon>SAR86 cluster</taxon>
    </lineage>
</organism>
<evidence type="ECO:0000256" key="9">
    <source>
        <dbReference type="ARBA" id="ARBA00023136"/>
    </source>
</evidence>
<dbReference type="InterPro" id="IPR049031">
    <property type="entry name" value="T2SSK_SAM-like_1st"/>
</dbReference>
<dbReference type="Gene3D" id="3.30.1300.30">
    <property type="entry name" value="GSPII I/J protein-like"/>
    <property type="match status" value="1"/>
</dbReference>
<dbReference type="InterPro" id="IPR045584">
    <property type="entry name" value="Pilin-like"/>
</dbReference>
<feature type="domain" description="T2SS protein K first SAM-like" evidence="10">
    <location>
        <begin position="83"/>
        <end position="193"/>
    </location>
</feature>
<keyword evidence="12" id="KW-1185">Reference proteome</keyword>
<keyword evidence="5" id="KW-0997">Cell inner membrane</keyword>
<protein>
    <submittedName>
        <fullName evidence="11">Type II secretion system protein K</fullName>
    </submittedName>
</protein>
<dbReference type="SUPFAM" id="SSF158544">
    <property type="entry name" value="GspK insert domain-like"/>
    <property type="match status" value="2"/>
</dbReference>
<dbReference type="PANTHER" id="PTHR38831:SF1">
    <property type="entry name" value="TYPE II SECRETION SYSTEM PROTEIN K-RELATED"/>
    <property type="match status" value="1"/>
</dbReference>
<dbReference type="NCBIfam" id="NF037980">
    <property type="entry name" value="T2SS_GspK"/>
    <property type="match status" value="1"/>
</dbReference>
<comment type="subcellular location">
    <subcellularLocation>
        <location evidence="1">Cell inner membrane</location>
    </subcellularLocation>
</comment>
<reference evidence="11 12" key="1">
    <citation type="submission" date="2012-09" db="EMBL/GenBank/DDBJ databases">
        <authorList>
            <person name="Dupont C.L."/>
            <person name="Rusch D.B."/>
            <person name="Lombardo M.-J."/>
            <person name="Novotny M."/>
            <person name="Yee-Greenbaum J."/>
            <person name="Laskin R."/>
        </authorList>
    </citation>
    <scope>NUCLEOTIDE SEQUENCE [LARGE SCALE GENOMIC DNA]</scope>
    <source>
        <strain evidence="11">SAR86E</strain>
    </source>
</reference>
<evidence type="ECO:0000313" key="12">
    <source>
        <dbReference type="Proteomes" id="UP000010310"/>
    </source>
</evidence>
<dbReference type="SUPFAM" id="SSF54523">
    <property type="entry name" value="Pili subunits"/>
    <property type="match status" value="1"/>
</dbReference>
<gene>
    <name evidence="11" type="primary">gspK</name>
    <name evidence="11" type="ORF">B273_0024</name>
</gene>
<keyword evidence="7" id="KW-0653">Protein transport</keyword>